<protein>
    <submittedName>
        <fullName evidence="3">Uncharacterized protein</fullName>
    </submittedName>
</protein>
<sequence>MFRTLLLTLTLATLPAASASSVTLGAGQSAALNGAKVTLLRVTDSRCPLTAICVMAGNVKASLFVVRGTSARLYTVYLPGVPVQTAAGRVTLKAATRRESGSPQRLTFEVGK</sequence>
<dbReference type="Proteomes" id="UP000629870">
    <property type="component" value="Unassembled WGS sequence"/>
</dbReference>
<comment type="caution">
    <text evidence="3">The sequence shown here is derived from an EMBL/GenBank/DDBJ whole genome shotgun (WGS) entry which is preliminary data.</text>
</comment>
<dbReference type="Proteomes" id="UP000313988">
    <property type="component" value="Unassembled WGS sequence"/>
</dbReference>
<evidence type="ECO:0000313" key="2">
    <source>
        <dbReference type="EMBL" id="MBB6017336.1"/>
    </source>
</evidence>
<dbReference type="EMBL" id="VDMO01000015">
    <property type="protein sequence ID" value="TNM70088.1"/>
    <property type="molecule type" value="Genomic_DNA"/>
</dbReference>
<dbReference type="EMBL" id="JACHEW010000013">
    <property type="protein sequence ID" value="MBB6017336.1"/>
    <property type="molecule type" value="Genomic_DNA"/>
</dbReference>
<evidence type="ECO:0000313" key="5">
    <source>
        <dbReference type="Proteomes" id="UP000629870"/>
    </source>
</evidence>
<proteinExistence type="predicted"/>
<keyword evidence="1" id="KW-0732">Signal</keyword>
<name>A0A5C4Y2N0_9DEIO</name>
<dbReference type="OrthoDB" id="163809at2"/>
<dbReference type="RefSeq" id="WP_139403964.1">
    <property type="nucleotide sequence ID" value="NZ_JACHEW010000013.1"/>
</dbReference>
<feature type="chain" id="PRO_5022743553" evidence="1">
    <location>
        <begin position="20"/>
        <end position="112"/>
    </location>
</feature>
<feature type="signal peptide" evidence="1">
    <location>
        <begin position="1"/>
        <end position="19"/>
    </location>
</feature>
<gene>
    <name evidence="3" type="ORF">FHR04_13950</name>
    <name evidence="2" type="ORF">HNQ04_002601</name>
</gene>
<evidence type="ECO:0000313" key="3">
    <source>
        <dbReference type="EMBL" id="TNM70088.1"/>
    </source>
</evidence>
<reference evidence="3 4" key="1">
    <citation type="submission" date="2019-06" db="EMBL/GenBank/DDBJ databases">
        <title>Genome sequence of Deinococcus radiopugnans ATCC 19172.</title>
        <authorList>
            <person name="Maclea K.S."/>
            <person name="Maynard C.R."/>
        </authorList>
    </citation>
    <scope>NUCLEOTIDE SEQUENCE [LARGE SCALE GENOMIC DNA]</scope>
    <source>
        <strain evidence="3 4">ATCC 19172</strain>
    </source>
</reference>
<evidence type="ECO:0000256" key="1">
    <source>
        <dbReference type="SAM" id="SignalP"/>
    </source>
</evidence>
<evidence type="ECO:0000313" key="4">
    <source>
        <dbReference type="Proteomes" id="UP000313988"/>
    </source>
</evidence>
<organism evidence="3 4">
    <name type="scientific">Deinococcus radiopugnans ATCC 19172</name>
    <dbReference type="NCBI Taxonomy" id="585398"/>
    <lineage>
        <taxon>Bacteria</taxon>
        <taxon>Thermotogati</taxon>
        <taxon>Deinococcota</taxon>
        <taxon>Deinococci</taxon>
        <taxon>Deinococcales</taxon>
        <taxon>Deinococcaceae</taxon>
        <taxon>Deinococcus</taxon>
    </lineage>
</organism>
<dbReference type="AlphaFoldDB" id="A0A5C4Y2N0"/>
<reference evidence="2 5" key="2">
    <citation type="submission" date="2020-08" db="EMBL/GenBank/DDBJ databases">
        <title>Genomic Encyclopedia of Type Strains, Phase IV (KMG-IV): sequencing the most valuable type-strain genomes for metagenomic binning, comparative biology and taxonomic classification.</title>
        <authorList>
            <person name="Goeker M."/>
        </authorList>
    </citation>
    <scope>NUCLEOTIDE SEQUENCE [LARGE SCALE GENOMIC DNA]</scope>
    <source>
        <strain evidence="2 5">DSM 12027</strain>
    </source>
</reference>
<keyword evidence="5" id="KW-1185">Reference proteome</keyword>
<accession>A0A5C4Y2N0</accession>